<feature type="transmembrane region" description="Helical" evidence="3">
    <location>
        <begin position="120"/>
        <end position="141"/>
    </location>
</feature>
<dbReference type="EMBL" id="CAUJNA010003514">
    <property type="protein sequence ID" value="CAJ1403881.1"/>
    <property type="molecule type" value="Genomic_DNA"/>
</dbReference>
<dbReference type="InterPro" id="IPR029044">
    <property type="entry name" value="Nucleotide-diphossugar_trans"/>
</dbReference>
<evidence type="ECO:0000313" key="5">
    <source>
        <dbReference type="EMBL" id="CAJ1403881.1"/>
    </source>
</evidence>
<dbReference type="AlphaFoldDB" id="A0AA36NHJ9"/>
<evidence type="ECO:0000256" key="1">
    <source>
        <dbReference type="ARBA" id="ARBA00023157"/>
    </source>
</evidence>
<dbReference type="SUPFAM" id="SSF53448">
    <property type="entry name" value="Nucleotide-diphospho-sugar transferases"/>
    <property type="match status" value="1"/>
</dbReference>
<gene>
    <name evidence="5" type="ORF">EVOR1521_LOCUS26453</name>
</gene>
<feature type="transmembrane region" description="Helical" evidence="3">
    <location>
        <begin position="71"/>
        <end position="87"/>
    </location>
</feature>
<keyword evidence="2" id="KW-0175">Coiled coil</keyword>
<evidence type="ECO:0000256" key="3">
    <source>
        <dbReference type="SAM" id="Phobius"/>
    </source>
</evidence>
<protein>
    <recommendedName>
        <fullName evidence="4">Glycosyltransferase 2-like domain-containing protein</fullName>
    </recommendedName>
</protein>
<dbReference type="Gene3D" id="3.90.550.10">
    <property type="entry name" value="Spore Coat Polysaccharide Biosynthesis Protein SpsA, Chain A"/>
    <property type="match status" value="1"/>
</dbReference>
<keyword evidence="6" id="KW-1185">Reference proteome</keyword>
<keyword evidence="1" id="KW-1015">Disulfide bond</keyword>
<feature type="transmembrane region" description="Helical" evidence="3">
    <location>
        <begin position="93"/>
        <end position="113"/>
    </location>
</feature>
<keyword evidence="3" id="KW-0812">Transmembrane</keyword>
<proteinExistence type="predicted"/>
<keyword evidence="3" id="KW-1133">Transmembrane helix</keyword>
<evidence type="ECO:0000313" key="6">
    <source>
        <dbReference type="Proteomes" id="UP001178507"/>
    </source>
</evidence>
<feature type="domain" description="Glycosyltransferase 2-like" evidence="4">
    <location>
        <begin position="162"/>
        <end position="319"/>
    </location>
</feature>
<dbReference type="PANTHER" id="PTHR11675">
    <property type="entry name" value="N-ACETYLGALACTOSAMINYLTRANSFERASE"/>
    <property type="match status" value="1"/>
</dbReference>
<evidence type="ECO:0000259" key="4">
    <source>
        <dbReference type="Pfam" id="PF00535"/>
    </source>
</evidence>
<dbReference type="InterPro" id="IPR001173">
    <property type="entry name" value="Glyco_trans_2-like"/>
</dbReference>
<feature type="coiled-coil region" evidence="2">
    <location>
        <begin position="30"/>
        <end position="57"/>
    </location>
</feature>
<comment type="caution">
    <text evidence="5">The sequence shown here is derived from an EMBL/GenBank/DDBJ whole genome shotgun (WGS) entry which is preliminary data.</text>
</comment>
<dbReference type="Proteomes" id="UP001178507">
    <property type="component" value="Unassembled WGS sequence"/>
</dbReference>
<sequence>MGRQELVEHLKNVLLWKELSVDELREECMQRSLSWRAEAERQERQELQERLAMACCAKAALPLLGPRMVRYYIRVCLFFPLPAYGALFWTDSILLMLLACSALLAVPLHFLWMRKRLGPFLAFLSCVYAAQMALCLCMAHFRLASHHTAEAVKPDAPIQTISVVMTAHNEQQYLKRTLDSIIETTPAEVLVEIILIDDGSQPPLEVSGYDQVQLRRHERRGLVKSKMEGGNMARGDMIMFLDAHVKPTKGWYKPILRHVNINYKRVVVPLIPILDGDSWQINNLAVGVKMMFDWQLRFKWLDDGSDLVPCMSGGLFGITKRWWHESGEYDYGMNMWGGENIEQSIRIWLCGGEIFVARDSRIGHVFRKEFPYEINSTEIMINKVRAVETWFDDYKAYFYHAEPNAARLLPAMGSIEERLALKDRLQCKPFHWFVHKFHQDFVCRPWTGIIWKRRHARRCLGSVSAGRAEMASRAWTRTFACKQNPAGARWAMLPSLAPARGGRLRPGSTPTGRSALAMHACRAKRKDLCS</sequence>
<evidence type="ECO:0000256" key="2">
    <source>
        <dbReference type="SAM" id="Coils"/>
    </source>
</evidence>
<reference evidence="5" key="1">
    <citation type="submission" date="2023-08" db="EMBL/GenBank/DDBJ databases">
        <authorList>
            <person name="Chen Y."/>
            <person name="Shah S."/>
            <person name="Dougan E. K."/>
            <person name="Thang M."/>
            <person name="Chan C."/>
        </authorList>
    </citation>
    <scope>NUCLEOTIDE SEQUENCE</scope>
</reference>
<dbReference type="GO" id="GO:0004653">
    <property type="term" value="F:polypeptide N-acetylgalactosaminyltransferase activity"/>
    <property type="evidence" value="ECO:0007669"/>
    <property type="project" value="TreeGrafter"/>
</dbReference>
<dbReference type="GO" id="GO:0005794">
    <property type="term" value="C:Golgi apparatus"/>
    <property type="evidence" value="ECO:0007669"/>
    <property type="project" value="TreeGrafter"/>
</dbReference>
<accession>A0AA36NHJ9</accession>
<name>A0AA36NHJ9_9DINO</name>
<dbReference type="GO" id="GO:0006493">
    <property type="term" value="P:protein O-linked glycosylation"/>
    <property type="evidence" value="ECO:0007669"/>
    <property type="project" value="TreeGrafter"/>
</dbReference>
<keyword evidence="3" id="KW-0472">Membrane</keyword>
<organism evidence="5 6">
    <name type="scientific">Effrenium voratum</name>
    <dbReference type="NCBI Taxonomy" id="2562239"/>
    <lineage>
        <taxon>Eukaryota</taxon>
        <taxon>Sar</taxon>
        <taxon>Alveolata</taxon>
        <taxon>Dinophyceae</taxon>
        <taxon>Suessiales</taxon>
        <taxon>Symbiodiniaceae</taxon>
        <taxon>Effrenium</taxon>
    </lineage>
</organism>
<dbReference type="Pfam" id="PF00535">
    <property type="entry name" value="Glycos_transf_2"/>
    <property type="match status" value="1"/>
</dbReference>
<dbReference type="PANTHER" id="PTHR11675:SF119">
    <property type="entry name" value="POLYPEPTIDE N-ACETYLGALACTOSAMINYLTRANSFERASE 2"/>
    <property type="match status" value="1"/>
</dbReference>